<sequence>MSQKLVKQLADAGLSSLQAVLEHLGILTFSCLGKLNGEELQELSQRLRAVGFGPGHTCALRQLCSAASEEESDLEKDSATSVTKLLSTKLQSALRCSGLVQIQMVLAQCGVRSCNCLANLAPEELQEVRAALNAAGFKESRIQAFTDLQNDIARACQHKSTGTPEVVENELAISASSHSAEERPGKFRRLATPRSWCDEKTEQLLALLRNFRGRELSDTLEEELRIALTTGVMPEDEKAREPETPTRPERRPVTSVKGDGEQRLTRHRIEKTLSHSKAIQADIVKYRDKVSGKLVEARVPTAVLALLKLRASCSGKPVSDQKLARMAVDVPLGLDQCLVGSIPGYYCSGKHGNLQMTVH</sequence>
<organism evidence="2">
    <name type="scientific">Cladocopium goreaui</name>
    <dbReference type="NCBI Taxonomy" id="2562237"/>
    <lineage>
        <taxon>Eukaryota</taxon>
        <taxon>Sar</taxon>
        <taxon>Alveolata</taxon>
        <taxon>Dinophyceae</taxon>
        <taxon>Suessiales</taxon>
        <taxon>Symbiodiniaceae</taxon>
        <taxon>Cladocopium</taxon>
    </lineage>
</organism>
<dbReference type="EMBL" id="CAMXCT010000424">
    <property type="protein sequence ID" value="CAI3978602.1"/>
    <property type="molecule type" value="Genomic_DNA"/>
</dbReference>
<dbReference type="EMBL" id="CAMXCT020000424">
    <property type="protein sequence ID" value="CAL1131977.1"/>
    <property type="molecule type" value="Genomic_DNA"/>
</dbReference>
<proteinExistence type="predicted"/>
<comment type="caution">
    <text evidence="2">The sequence shown here is derived from an EMBL/GenBank/DDBJ whole genome shotgun (WGS) entry which is preliminary data.</text>
</comment>
<dbReference type="Proteomes" id="UP001152797">
    <property type="component" value="Unassembled WGS sequence"/>
</dbReference>
<keyword evidence="5" id="KW-1185">Reference proteome</keyword>
<reference evidence="3" key="2">
    <citation type="submission" date="2024-04" db="EMBL/GenBank/DDBJ databases">
        <authorList>
            <person name="Chen Y."/>
            <person name="Shah S."/>
            <person name="Dougan E. K."/>
            <person name="Thang M."/>
            <person name="Chan C."/>
        </authorList>
    </citation>
    <scope>NUCLEOTIDE SEQUENCE [LARGE SCALE GENOMIC DNA]</scope>
</reference>
<evidence type="ECO:0000313" key="5">
    <source>
        <dbReference type="Proteomes" id="UP001152797"/>
    </source>
</evidence>
<evidence type="ECO:0000313" key="2">
    <source>
        <dbReference type="EMBL" id="CAI3978602.1"/>
    </source>
</evidence>
<evidence type="ECO:0000313" key="4">
    <source>
        <dbReference type="EMBL" id="CAL4765914.1"/>
    </source>
</evidence>
<dbReference type="EMBL" id="CAMXCT030000424">
    <property type="protein sequence ID" value="CAL4765914.1"/>
    <property type="molecule type" value="Genomic_DNA"/>
</dbReference>
<evidence type="ECO:0000256" key="1">
    <source>
        <dbReference type="SAM" id="MobiDB-lite"/>
    </source>
</evidence>
<accession>A0A9P1BS60</accession>
<feature type="region of interest" description="Disordered" evidence="1">
    <location>
        <begin position="234"/>
        <end position="261"/>
    </location>
</feature>
<feature type="compositionally biased region" description="Basic and acidic residues" evidence="1">
    <location>
        <begin position="235"/>
        <end position="261"/>
    </location>
</feature>
<reference evidence="2" key="1">
    <citation type="submission" date="2022-10" db="EMBL/GenBank/DDBJ databases">
        <authorList>
            <person name="Chen Y."/>
            <person name="Dougan E. K."/>
            <person name="Chan C."/>
            <person name="Rhodes N."/>
            <person name="Thang M."/>
        </authorList>
    </citation>
    <scope>NUCLEOTIDE SEQUENCE</scope>
</reference>
<name>A0A9P1BS60_9DINO</name>
<dbReference type="AlphaFoldDB" id="A0A9P1BS60"/>
<evidence type="ECO:0000313" key="3">
    <source>
        <dbReference type="EMBL" id="CAL1131977.1"/>
    </source>
</evidence>
<gene>
    <name evidence="2" type="ORF">C1SCF055_LOCUS6640</name>
</gene>
<protein>
    <submittedName>
        <fullName evidence="4">Pentatricopeptide repeat-containing protein, chloroplastic</fullName>
    </submittedName>
</protein>